<evidence type="ECO:0008006" key="3">
    <source>
        <dbReference type="Google" id="ProtNLM"/>
    </source>
</evidence>
<gene>
    <name evidence="1" type="ORF">J8C05_02880</name>
</gene>
<organism evidence="1 2">
    <name type="scientific">Chloracidobacterium sp. N</name>
    <dbReference type="NCBI Taxonomy" id="2821540"/>
    <lineage>
        <taxon>Bacteria</taxon>
        <taxon>Pseudomonadati</taxon>
        <taxon>Acidobacteriota</taxon>
        <taxon>Terriglobia</taxon>
        <taxon>Terriglobales</taxon>
        <taxon>Acidobacteriaceae</taxon>
        <taxon>Chloracidobacterium</taxon>
        <taxon>Chloracidobacterium aggregatum</taxon>
    </lineage>
</organism>
<dbReference type="Proteomes" id="UP000677668">
    <property type="component" value="Chromosome 1"/>
</dbReference>
<accession>A0ABX8B0B4</accession>
<proteinExistence type="predicted"/>
<reference evidence="1 2" key="1">
    <citation type="submission" date="2021-03" db="EMBL/GenBank/DDBJ databases">
        <title>Genomic and phenotypic characterization of Chloracidobacterium isolates provides evidence for multiple species.</title>
        <authorList>
            <person name="Saini M.K."/>
            <person name="Costas A.M.G."/>
            <person name="Tank M."/>
            <person name="Bryant D.A."/>
        </authorList>
    </citation>
    <scope>NUCLEOTIDE SEQUENCE [LARGE SCALE GENOMIC DNA]</scope>
    <source>
        <strain evidence="1 2">N</strain>
    </source>
</reference>
<sequence length="521" mass="58777">METTVRHRVAPAADPAADLHGLTAHLAALSPTGGRFRVQVITPHGSSRGDYHVECAVNYGKLTVTYWGPNGSACWRVERYARHGTALRLDVSRRVGAERGQLIITSPDEAPDEAPPEAFPTPDMTRWKACVRTWLNRNLPAGVRITSLRQRRYPSPVAGWRAQYGNTIWLVFTTTGPATLRRLLGDALHALDALPAATHLWLLLPPDSRVELLPFLSLLRVPQVRLYEAAPDWSAVHPLAPGHQLPLITEPVRLWRYRPPTPAELQYLRQWFGDALDTHCEVVPAGGSTLSVRWYGLECARLQRRVVAEEKAAGRTTPALRFGLTTLGQPSRPLTARNRADFHALLETLGRYRTPTAREVGHPLYRAHPERWLDVAVRRQLHLIDEALDSAHIRVQAPHFSRDTLGLADFVTLTRTGRLAVVELKADADADFIWQGLTYWLRAVHHWQNGDFLRRGYFAGAQPDRCALPHLYLLAPTLRFHRTVRAVARRLRTGLPVTLLGVNERWRQSLRVVFRECFGDF</sequence>
<protein>
    <recommendedName>
        <fullName evidence="3">DUF91 domain-containing protein</fullName>
    </recommendedName>
</protein>
<evidence type="ECO:0000313" key="1">
    <source>
        <dbReference type="EMBL" id="QUV94407.1"/>
    </source>
</evidence>
<dbReference type="RefSeq" id="WP_211422702.1">
    <property type="nucleotide sequence ID" value="NZ_CP072642.1"/>
</dbReference>
<keyword evidence="2" id="KW-1185">Reference proteome</keyword>
<evidence type="ECO:0000313" key="2">
    <source>
        <dbReference type="Proteomes" id="UP000677668"/>
    </source>
</evidence>
<name>A0ABX8B0B4_9BACT</name>
<dbReference type="EMBL" id="CP072642">
    <property type="protein sequence ID" value="QUV94407.1"/>
    <property type="molecule type" value="Genomic_DNA"/>
</dbReference>